<dbReference type="Proteomes" id="UP000249799">
    <property type="component" value="Chromosome"/>
</dbReference>
<keyword evidence="2 5" id="KW-0689">Ribosomal protein</keyword>
<protein>
    <recommendedName>
        <fullName evidence="4 5">Large ribosomal subunit protein uL13</fullName>
    </recommendedName>
</protein>
<name>A0A2Z4FIP1_9DELT</name>
<comment type="subunit">
    <text evidence="5">Part of the 50S ribosomal subunit.</text>
</comment>
<dbReference type="InterPro" id="IPR036899">
    <property type="entry name" value="Ribosomal_uL13_sf"/>
</dbReference>
<dbReference type="RefSeq" id="WP_111332401.1">
    <property type="nucleotide sequence ID" value="NZ_CP030032.1"/>
</dbReference>
<dbReference type="SUPFAM" id="SSF52161">
    <property type="entry name" value="Ribosomal protein L13"/>
    <property type="match status" value="1"/>
</dbReference>
<dbReference type="InterPro" id="IPR005823">
    <property type="entry name" value="Ribosomal_uL13_bac-type"/>
</dbReference>
<dbReference type="CDD" id="cd00392">
    <property type="entry name" value="Ribosomal_L13"/>
    <property type="match status" value="1"/>
</dbReference>
<dbReference type="GO" id="GO:0022625">
    <property type="term" value="C:cytosolic large ribosomal subunit"/>
    <property type="evidence" value="ECO:0007669"/>
    <property type="project" value="TreeGrafter"/>
</dbReference>
<evidence type="ECO:0000256" key="1">
    <source>
        <dbReference type="ARBA" id="ARBA00006227"/>
    </source>
</evidence>
<evidence type="ECO:0000256" key="5">
    <source>
        <dbReference type="HAMAP-Rule" id="MF_01366"/>
    </source>
</evidence>
<dbReference type="InterPro" id="IPR005822">
    <property type="entry name" value="Ribosomal_uL13"/>
</dbReference>
<dbReference type="FunFam" id="3.90.1180.10:FF:000001">
    <property type="entry name" value="50S ribosomal protein L13"/>
    <property type="match status" value="1"/>
</dbReference>
<reference evidence="6 7" key="1">
    <citation type="submission" date="2018-06" db="EMBL/GenBank/DDBJ databases">
        <title>Lujinxingia sediminis gen. nov. sp. nov., a new facultative anaerobic member of the class Deltaproteobacteria, and proposal of Lujinxingaceae fam. nov.</title>
        <authorList>
            <person name="Guo L.-Y."/>
            <person name="Li C.-M."/>
            <person name="Wang S."/>
            <person name="Du Z.-J."/>
        </authorList>
    </citation>
    <scope>NUCLEOTIDE SEQUENCE [LARGE SCALE GENOMIC DNA]</scope>
    <source>
        <strain evidence="6 7">FA350</strain>
    </source>
</reference>
<organism evidence="6 7">
    <name type="scientific">Bradymonas sediminis</name>
    <dbReference type="NCBI Taxonomy" id="1548548"/>
    <lineage>
        <taxon>Bacteria</taxon>
        <taxon>Deltaproteobacteria</taxon>
        <taxon>Bradymonadales</taxon>
        <taxon>Bradymonadaceae</taxon>
        <taxon>Bradymonas</taxon>
    </lineage>
</organism>
<comment type="similarity">
    <text evidence="1 5">Belongs to the universal ribosomal protein uL13 family.</text>
</comment>
<evidence type="ECO:0000256" key="4">
    <source>
        <dbReference type="ARBA" id="ARBA00035201"/>
    </source>
</evidence>
<dbReference type="GO" id="GO:0003729">
    <property type="term" value="F:mRNA binding"/>
    <property type="evidence" value="ECO:0007669"/>
    <property type="project" value="TreeGrafter"/>
</dbReference>
<proteinExistence type="inferred from homology"/>
<sequence length="143" mass="16107">MKTFSAKEKDVVRQWHVIDLEGKTVGRAATEIANLLRGKNKPIYTPHVDCGDFVVCINAEKINFTGNKLDDKMYRRHSNYPGGLKEITAGSLLEKAPEQIIRFAVQGMIPKNTLGRQILKKLKVYAGPNHPHEAQQPQNYPIV</sequence>
<dbReference type="EMBL" id="CP030032">
    <property type="protein sequence ID" value="AWV88548.1"/>
    <property type="molecule type" value="Genomic_DNA"/>
</dbReference>
<dbReference type="GO" id="GO:0003735">
    <property type="term" value="F:structural constituent of ribosome"/>
    <property type="evidence" value="ECO:0007669"/>
    <property type="project" value="InterPro"/>
</dbReference>
<evidence type="ECO:0000256" key="2">
    <source>
        <dbReference type="ARBA" id="ARBA00022980"/>
    </source>
</evidence>
<dbReference type="AlphaFoldDB" id="A0A2Z4FIP1"/>
<dbReference type="HAMAP" id="MF_01366">
    <property type="entry name" value="Ribosomal_uL13"/>
    <property type="match status" value="1"/>
</dbReference>
<dbReference type="PIRSF" id="PIRSF002181">
    <property type="entry name" value="Ribosomal_L13"/>
    <property type="match status" value="1"/>
</dbReference>
<dbReference type="Pfam" id="PF00572">
    <property type="entry name" value="Ribosomal_L13"/>
    <property type="match status" value="1"/>
</dbReference>
<gene>
    <name evidence="5" type="primary">rplM</name>
    <name evidence="6" type="ORF">DN745_04025</name>
</gene>
<dbReference type="GO" id="GO:0006412">
    <property type="term" value="P:translation"/>
    <property type="evidence" value="ECO:0007669"/>
    <property type="project" value="UniProtKB-UniRule"/>
</dbReference>
<dbReference type="Gene3D" id="3.90.1180.10">
    <property type="entry name" value="Ribosomal protein L13"/>
    <property type="match status" value="1"/>
</dbReference>
<keyword evidence="7" id="KW-1185">Reference proteome</keyword>
<dbReference type="GO" id="GO:0017148">
    <property type="term" value="P:negative regulation of translation"/>
    <property type="evidence" value="ECO:0007669"/>
    <property type="project" value="TreeGrafter"/>
</dbReference>
<evidence type="ECO:0000313" key="6">
    <source>
        <dbReference type="EMBL" id="AWV88548.1"/>
    </source>
</evidence>
<dbReference type="PANTHER" id="PTHR11545:SF2">
    <property type="entry name" value="LARGE RIBOSOMAL SUBUNIT PROTEIN UL13M"/>
    <property type="match status" value="1"/>
</dbReference>
<dbReference type="OrthoDB" id="9801330at2"/>
<dbReference type="NCBIfam" id="TIGR01066">
    <property type="entry name" value="rplM_bact"/>
    <property type="match status" value="1"/>
</dbReference>
<comment type="function">
    <text evidence="5">This protein is one of the early assembly proteins of the 50S ribosomal subunit, although it is not seen to bind rRNA by itself. It is important during the early stages of 50S assembly.</text>
</comment>
<dbReference type="PANTHER" id="PTHR11545">
    <property type="entry name" value="RIBOSOMAL PROTEIN L13"/>
    <property type="match status" value="1"/>
</dbReference>
<dbReference type="KEGG" id="bsed:DN745_04025"/>
<keyword evidence="3 5" id="KW-0687">Ribonucleoprotein</keyword>
<evidence type="ECO:0000313" key="7">
    <source>
        <dbReference type="Proteomes" id="UP000249799"/>
    </source>
</evidence>
<evidence type="ECO:0000256" key="3">
    <source>
        <dbReference type="ARBA" id="ARBA00023274"/>
    </source>
</evidence>
<accession>A0A2Z4FIP1</accession>